<organism evidence="1">
    <name type="scientific">Siphoviridae sp. ctu9a31</name>
    <dbReference type="NCBI Taxonomy" id="2825712"/>
    <lineage>
        <taxon>Viruses</taxon>
        <taxon>Duplodnaviria</taxon>
        <taxon>Heunggongvirae</taxon>
        <taxon>Uroviricota</taxon>
        <taxon>Caudoviricetes</taxon>
    </lineage>
</organism>
<reference evidence="1" key="1">
    <citation type="journal article" date="2021" name="Proc. Natl. Acad. Sci. U.S.A.">
        <title>A Catalog of Tens of Thousands of Viruses from Human Metagenomes Reveals Hidden Associations with Chronic Diseases.</title>
        <authorList>
            <person name="Tisza M.J."/>
            <person name="Buck C.B."/>
        </authorList>
    </citation>
    <scope>NUCLEOTIDE SEQUENCE</scope>
    <source>
        <strain evidence="1">Ctu9a31</strain>
    </source>
</reference>
<sequence length="81" mass="9166">MDKFLDIVCTNQIMSTTEQGDKYIEFFKPFMSKLKDIVSEKVYSELEEMFSSCAVENNSFYAVTGMKLAIGVIDGTFVPTI</sequence>
<evidence type="ECO:0000313" key="1">
    <source>
        <dbReference type="EMBL" id="DAE15854.1"/>
    </source>
</evidence>
<accession>A0A8S5Q8Y4</accession>
<name>A0A8S5Q8Y4_9CAUD</name>
<proteinExistence type="predicted"/>
<dbReference type="EMBL" id="BK015613">
    <property type="protein sequence ID" value="DAE15854.1"/>
    <property type="molecule type" value="Genomic_DNA"/>
</dbReference>
<protein>
    <submittedName>
        <fullName evidence="1">Uncharacterized protein</fullName>
    </submittedName>
</protein>